<evidence type="ECO:0000256" key="12">
    <source>
        <dbReference type="ARBA" id="ARBA00047802"/>
    </source>
</evidence>
<dbReference type="PROSITE" id="PS50078">
    <property type="entry name" value="POLO_BOX"/>
    <property type="match status" value="2"/>
</dbReference>
<evidence type="ECO:0000256" key="10">
    <source>
        <dbReference type="ARBA" id="ARBA00023242"/>
    </source>
</evidence>
<feature type="domain" description="POLO box" evidence="18">
    <location>
        <begin position="474"/>
        <end position="552"/>
    </location>
</feature>
<evidence type="ECO:0000313" key="19">
    <source>
        <dbReference type="EMBL" id="KAB5567258.1"/>
    </source>
</evidence>
<dbReference type="InterPro" id="IPR033695">
    <property type="entry name" value="POLO_box_2"/>
</dbReference>
<keyword evidence="7 14" id="KW-0547">Nucleotide-binding</keyword>
<evidence type="ECO:0000313" key="20">
    <source>
        <dbReference type="Proteomes" id="UP000327468"/>
    </source>
</evidence>
<keyword evidence="11" id="KW-0131">Cell cycle</keyword>
<dbReference type="PROSITE" id="PS50011">
    <property type="entry name" value="PROTEIN_KINASE_DOM"/>
    <property type="match status" value="1"/>
</dbReference>
<evidence type="ECO:0000256" key="2">
    <source>
        <dbReference type="ARBA" id="ARBA00004604"/>
    </source>
</evidence>
<keyword evidence="4 15" id="KW-0723">Serine/threonine-protein kinase</keyword>
<dbReference type="GO" id="GO:0004674">
    <property type="term" value="F:protein serine/threonine kinase activity"/>
    <property type="evidence" value="ECO:0007669"/>
    <property type="project" value="UniProtKB-KW"/>
</dbReference>
<feature type="domain" description="POLO box" evidence="18">
    <location>
        <begin position="572"/>
        <end position="656"/>
    </location>
</feature>
<proteinExistence type="inferred from homology"/>
<dbReference type="GO" id="GO:0005730">
    <property type="term" value="C:nucleolus"/>
    <property type="evidence" value="ECO:0007669"/>
    <property type="project" value="UniProtKB-SubCell"/>
</dbReference>
<name>A0A5N5NK06_PANHP</name>
<dbReference type="Pfam" id="PF00069">
    <property type="entry name" value="Pkinase"/>
    <property type="match status" value="1"/>
</dbReference>
<dbReference type="GO" id="GO:0106310">
    <property type="term" value="F:protein serine kinase activity"/>
    <property type="evidence" value="ECO:0007669"/>
    <property type="project" value="RHEA"/>
</dbReference>
<evidence type="ECO:0000256" key="9">
    <source>
        <dbReference type="ARBA" id="ARBA00022840"/>
    </source>
</evidence>
<accession>A0A5N5NK06</accession>
<evidence type="ECO:0000259" key="18">
    <source>
        <dbReference type="PROSITE" id="PS50078"/>
    </source>
</evidence>
<evidence type="ECO:0000256" key="6">
    <source>
        <dbReference type="ARBA" id="ARBA00022737"/>
    </source>
</evidence>
<dbReference type="PANTHER" id="PTHR24345">
    <property type="entry name" value="SERINE/THREONINE-PROTEIN KINASE PLK"/>
    <property type="match status" value="1"/>
</dbReference>
<feature type="region of interest" description="Disordered" evidence="16">
    <location>
        <begin position="1"/>
        <end position="41"/>
    </location>
</feature>
<sequence length="659" mass="74369">MESPRSVSNQQPTNNDRMCEHNKAGEQRRRKEEQSANTAEFSRIITDPATGKCYCRGKVLGKGGFAKCYELTDLSAGKVFAAKIIPHARVAKPHQREKINREIELHRGLSHKHIVHFYHHFEDKDNIYILLEYCSRRSLAHILKARKVLTEPEVRYYLKQTVSALKYLHDQEILHRDLKLGNLFVSDSMELKVGDFGLAAKLEPVTNRRKTICGTPNYLSPEVLNKQGHGWESDVWALGCVMYTLLQGKPPFETNNLKETYRCIKEARYSLPSSLSLPARQLIASMLSRDPADRPRLDEIAQHEFLLQGFMPETLPASCCLSAPDFHISSPAKSFFRKAAAALFGGKRDKAKYYENLNKTAKEDDDIYKLCHDLKTTSINKQPATPSTEERGTPSLPAGKPVSQATVTQPEARGTILMIVRGSLGSYSSSSECLEDNTTGSVAEAIASVLRGCLEHMPTAEKLPKASGCGSMQWVTKWVDYSNKYGFGYQLADNTVGVLFNSGTHMSLLADKTTVLQHAEMGQCAVMYTTDVPENCVGQVTILKYFAHYMEENLMDGGDMVIDTDAEKPRLYLLQWLKSDRALMMLFNDGTFQVNFYHDHTKLILCTQQDDYLLTYINEERTSATFKMSALLRAGCTSELRSRMEYALNMLQQRCKREP</sequence>
<keyword evidence="10" id="KW-0539">Nucleus</keyword>
<comment type="catalytic activity">
    <reaction evidence="13">
        <text>L-seryl-[protein] + ATP = O-phospho-L-seryl-[protein] + ADP + H(+)</text>
        <dbReference type="Rhea" id="RHEA:17989"/>
        <dbReference type="Rhea" id="RHEA-COMP:9863"/>
        <dbReference type="Rhea" id="RHEA-COMP:11604"/>
        <dbReference type="ChEBI" id="CHEBI:15378"/>
        <dbReference type="ChEBI" id="CHEBI:29999"/>
        <dbReference type="ChEBI" id="CHEBI:30616"/>
        <dbReference type="ChEBI" id="CHEBI:83421"/>
        <dbReference type="ChEBI" id="CHEBI:456216"/>
        <dbReference type="EC" id="2.7.11.21"/>
    </reaction>
</comment>
<dbReference type="InterPro" id="IPR008271">
    <property type="entry name" value="Ser/Thr_kinase_AS"/>
</dbReference>
<dbReference type="InterPro" id="IPR036947">
    <property type="entry name" value="POLO_box_dom_sf"/>
</dbReference>
<dbReference type="GO" id="GO:0000776">
    <property type="term" value="C:kinetochore"/>
    <property type="evidence" value="ECO:0007669"/>
    <property type="project" value="TreeGrafter"/>
</dbReference>
<dbReference type="InterPro" id="IPR000719">
    <property type="entry name" value="Prot_kinase_dom"/>
</dbReference>
<dbReference type="PROSITE" id="PS00107">
    <property type="entry name" value="PROTEIN_KINASE_ATP"/>
    <property type="match status" value="1"/>
</dbReference>
<comment type="subcellular location">
    <subcellularLocation>
        <location evidence="1">Cytoplasm</location>
        <location evidence="1">Cytoskeleton</location>
        <location evidence="1">Microtubule organizing center</location>
        <location evidence="1">Centrosome</location>
    </subcellularLocation>
    <subcellularLocation>
        <location evidence="2">Nucleus</location>
        <location evidence="2">Nucleolus</location>
    </subcellularLocation>
</comment>
<keyword evidence="5 15" id="KW-0808">Transferase</keyword>
<dbReference type="CDD" id="cd13117">
    <property type="entry name" value="POLO_box_2"/>
    <property type="match status" value="1"/>
</dbReference>
<dbReference type="Pfam" id="PF00659">
    <property type="entry name" value="POLO_box"/>
    <property type="match status" value="2"/>
</dbReference>
<keyword evidence="3" id="KW-0963">Cytoplasm</keyword>
<feature type="compositionally biased region" description="Basic and acidic residues" evidence="16">
    <location>
        <begin position="17"/>
        <end position="34"/>
    </location>
</feature>
<dbReference type="GO" id="GO:0005524">
    <property type="term" value="F:ATP binding"/>
    <property type="evidence" value="ECO:0007669"/>
    <property type="project" value="UniProtKB-UniRule"/>
</dbReference>
<dbReference type="GO" id="GO:0005737">
    <property type="term" value="C:cytoplasm"/>
    <property type="evidence" value="ECO:0007669"/>
    <property type="project" value="TreeGrafter"/>
</dbReference>
<dbReference type="InterPro" id="IPR000959">
    <property type="entry name" value="POLO_box_dom"/>
</dbReference>
<evidence type="ECO:0000256" key="8">
    <source>
        <dbReference type="ARBA" id="ARBA00022777"/>
    </source>
</evidence>
<feature type="domain" description="Protein kinase" evidence="17">
    <location>
        <begin position="54"/>
        <end position="306"/>
    </location>
</feature>
<evidence type="ECO:0000256" key="4">
    <source>
        <dbReference type="ARBA" id="ARBA00022527"/>
    </source>
</evidence>
<dbReference type="EC" id="2.7.11.21" evidence="15"/>
<comment type="catalytic activity">
    <reaction evidence="12 15">
        <text>L-threonyl-[protein] + ATP = O-phospho-L-threonyl-[protein] + ADP + H(+)</text>
        <dbReference type="Rhea" id="RHEA:46608"/>
        <dbReference type="Rhea" id="RHEA-COMP:11060"/>
        <dbReference type="Rhea" id="RHEA-COMP:11605"/>
        <dbReference type="ChEBI" id="CHEBI:15378"/>
        <dbReference type="ChEBI" id="CHEBI:30013"/>
        <dbReference type="ChEBI" id="CHEBI:30616"/>
        <dbReference type="ChEBI" id="CHEBI:61977"/>
        <dbReference type="ChEBI" id="CHEBI:456216"/>
        <dbReference type="EC" id="2.7.11.21"/>
    </reaction>
</comment>
<dbReference type="Proteomes" id="UP000327468">
    <property type="component" value="Chromosome 8"/>
</dbReference>
<evidence type="ECO:0000256" key="5">
    <source>
        <dbReference type="ARBA" id="ARBA00022679"/>
    </source>
</evidence>
<feature type="region of interest" description="Disordered" evidence="16">
    <location>
        <begin position="379"/>
        <end position="407"/>
    </location>
</feature>
<reference evidence="19 20" key="1">
    <citation type="submission" date="2019-06" db="EMBL/GenBank/DDBJ databases">
        <title>A chromosome-scale genome assembly of the striped catfish, Pangasianodon hypophthalmus.</title>
        <authorList>
            <person name="Wen M."/>
            <person name="Zahm M."/>
            <person name="Roques C."/>
            <person name="Cabau C."/>
            <person name="Klopp C."/>
            <person name="Donnadieu C."/>
            <person name="Jouanno E."/>
            <person name="Avarre J.-C."/>
            <person name="Campet M."/>
            <person name="Ha T.T.T."/>
            <person name="Dugue R."/>
            <person name="Lampietro C."/>
            <person name="Louis A."/>
            <person name="Herpin A."/>
            <person name="Echchiki A."/>
            <person name="Berthelot C."/>
            <person name="Parey E."/>
            <person name="Roest-Crollius H."/>
            <person name="Braasch I."/>
            <person name="Postlethwait J."/>
            <person name="Bobe J."/>
            <person name="Montfort J."/>
            <person name="Bouchez O."/>
            <person name="Begum T."/>
            <person name="Schartl M."/>
            <person name="Guiguen Y."/>
        </authorList>
    </citation>
    <scope>NUCLEOTIDE SEQUENCE [LARGE SCALE GENOMIC DNA]</scope>
    <source>
        <strain evidence="19 20">Indonesia</strain>
        <tissue evidence="19">Blood</tissue>
    </source>
</reference>
<dbReference type="PROSITE" id="PS00108">
    <property type="entry name" value="PROTEIN_KINASE_ST"/>
    <property type="match status" value="1"/>
</dbReference>
<evidence type="ECO:0000256" key="1">
    <source>
        <dbReference type="ARBA" id="ARBA00004300"/>
    </source>
</evidence>
<dbReference type="FunFam" id="3.30.1120.30:FF:000002">
    <property type="entry name" value="Serine/threonine-protein kinase PLK"/>
    <property type="match status" value="1"/>
</dbReference>
<dbReference type="Gene3D" id="3.30.200.20">
    <property type="entry name" value="Phosphorylase Kinase, domain 1"/>
    <property type="match status" value="1"/>
</dbReference>
<organism evidence="19 20">
    <name type="scientific">Pangasianodon hypophthalmus</name>
    <name type="common">Striped catfish</name>
    <name type="synonym">Helicophagus hypophthalmus</name>
    <dbReference type="NCBI Taxonomy" id="310915"/>
    <lineage>
        <taxon>Eukaryota</taxon>
        <taxon>Metazoa</taxon>
        <taxon>Chordata</taxon>
        <taxon>Craniata</taxon>
        <taxon>Vertebrata</taxon>
        <taxon>Euteleostomi</taxon>
        <taxon>Actinopterygii</taxon>
        <taxon>Neopterygii</taxon>
        <taxon>Teleostei</taxon>
        <taxon>Ostariophysi</taxon>
        <taxon>Siluriformes</taxon>
        <taxon>Pangasiidae</taxon>
        <taxon>Pangasianodon</taxon>
    </lineage>
</organism>
<evidence type="ECO:0000256" key="15">
    <source>
        <dbReference type="RuleBase" id="RU361162"/>
    </source>
</evidence>
<dbReference type="OrthoDB" id="408964at2759"/>
<dbReference type="InterPro" id="IPR017441">
    <property type="entry name" value="Protein_kinase_ATP_BS"/>
</dbReference>
<evidence type="ECO:0000256" key="13">
    <source>
        <dbReference type="ARBA" id="ARBA00048347"/>
    </source>
</evidence>
<keyword evidence="9 14" id="KW-0067">ATP-binding</keyword>
<dbReference type="AlphaFoldDB" id="A0A5N5NK06"/>
<dbReference type="SUPFAM" id="SSF82615">
    <property type="entry name" value="Polo-box domain"/>
    <property type="match status" value="2"/>
</dbReference>
<dbReference type="GO" id="GO:0000922">
    <property type="term" value="C:spindle pole"/>
    <property type="evidence" value="ECO:0007669"/>
    <property type="project" value="TreeGrafter"/>
</dbReference>
<comment type="similarity">
    <text evidence="15">Belongs to the protein kinase superfamily. Ser/Thr protein kinase family. CDC5/Polo subfamily.</text>
</comment>
<dbReference type="InterPro" id="IPR033701">
    <property type="entry name" value="POLO_box_1"/>
</dbReference>
<dbReference type="CDD" id="cd13118">
    <property type="entry name" value="POLO_box_1"/>
    <property type="match status" value="1"/>
</dbReference>
<dbReference type="GO" id="GO:0005813">
    <property type="term" value="C:centrosome"/>
    <property type="evidence" value="ECO:0007669"/>
    <property type="project" value="UniProtKB-SubCell"/>
</dbReference>
<feature type="binding site" evidence="14">
    <location>
        <position position="92"/>
    </location>
    <ligand>
        <name>ATP</name>
        <dbReference type="ChEBI" id="CHEBI:30616"/>
    </ligand>
</feature>
<dbReference type="FunFam" id="3.30.200.20:FF:000091">
    <property type="entry name" value="Serine/threonine-protein kinase PLK"/>
    <property type="match status" value="1"/>
</dbReference>
<protein>
    <recommendedName>
        <fullName evidence="15">Serine/threonine-protein kinase PLK</fullName>
        <ecNumber evidence="15">2.7.11.21</ecNumber>
    </recommendedName>
    <alternativeName>
        <fullName evidence="15">Polo-like kinase</fullName>
    </alternativeName>
</protein>
<dbReference type="GO" id="GO:0007052">
    <property type="term" value="P:mitotic spindle organization"/>
    <property type="evidence" value="ECO:0007669"/>
    <property type="project" value="TreeGrafter"/>
</dbReference>
<keyword evidence="20" id="KW-1185">Reference proteome</keyword>
<evidence type="ECO:0000256" key="11">
    <source>
        <dbReference type="ARBA" id="ARBA00023306"/>
    </source>
</evidence>
<dbReference type="PANTHER" id="PTHR24345:SF44">
    <property type="entry name" value="SERINE_THREONINE-PROTEIN KINASE PLK2"/>
    <property type="match status" value="1"/>
</dbReference>
<dbReference type="EMBL" id="VFJC01000009">
    <property type="protein sequence ID" value="KAB5567258.1"/>
    <property type="molecule type" value="Genomic_DNA"/>
</dbReference>
<dbReference type="FunFam" id="1.10.510.10:FF:000189">
    <property type="entry name" value="Serine/threonine-protein kinase PLK"/>
    <property type="match status" value="1"/>
</dbReference>
<evidence type="ECO:0000259" key="17">
    <source>
        <dbReference type="PROSITE" id="PS50011"/>
    </source>
</evidence>
<evidence type="ECO:0000256" key="3">
    <source>
        <dbReference type="ARBA" id="ARBA00022490"/>
    </source>
</evidence>
<keyword evidence="6" id="KW-0677">Repeat</keyword>
<evidence type="ECO:0000256" key="16">
    <source>
        <dbReference type="SAM" id="MobiDB-lite"/>
    </source>
</evidence>
<dbReference type="InterPro" id="IPR011009">
    <property type="entry name" value="Kinase-like_dom_sf"/>
</dbReference>
<comment type="caution">
    <text evidence="19">The sequence shown here is derived from an EMBL/GenBank/DDBJ whole genome shotgun (WGS) entry which is preliminary data.</text>
</comment>
<evidence type="ECO:0000256" key="14">
    <source>
        <dbReference type="PROSITE-ProRule" id="PRU10141"/>
    </source>
</evidence>
<dbReference type="Gene3D" id="1.10.510.10">
    <property type="entry name" value="Transferase(Phosphotransferase) domain 1"/>
    <property type="match status" value="1"/>
</dbReference>
<evidence type="ECO:0000256" key="7">
    <source>
        <dbReference type="ARBA" id="ARBA00022741"/>
    </source>
</evidence>
<keyword evidence="8 15" id="KW-0418">Kinase</keyword>
<dbReference type="SMART" id="SM00220">
    <property type="entry name" value="S_TKc"/>
    <property type="match status" value="1"/>
</dbReference>
<feature type="compositionally biased region" description="Polar residues" evidence="16">
    <location>
        <begin position="1"/>
        <end position="16"/>
    </location>
</feature>
<dbReference type="Gene3D" id="3.30.1120.30">
    <property type="entry name" value="POLO box domain"/>
    <property type="match status" value="2"/>
</dbReference>
<gene>
    <name evidence="19" type="ORF">PHYPO_G00230730</name>
</gene>
<dbReference type="SUPFAM" id="SSF56112">
    <property type="entry name" value="Protein kinase-like (PK-like)"/>
    <property type="match status" value="1"/>
</dbReference>